<proteinExistence type="predicted"/>
<dbReference type="AlphaFoldDB" id="A0A5P1FHV6"/>
<keyword evidence="3" id="KW-1185">Reference proteome</keyword>
<dbReference type="Proteomes" id="UP000243459">
    <property type="component" value="Chromosome 2"/>
</dbReference>
<feature type="region of interest" description="Disordered" evidence="1">
    <location>
        <begin position="1"/>
        <end position="22"/>
    </location>
</feature>
<evidence type="ECO:0000256" key="1">
    <source>
        <dbReference type="SAM" id="MobiDB-lite"/>
    </source>
</evidence>
<dbReference type="EMBL" id="CM007382">
    <property type="protein sequence ID" value="ONK77682.1"/>
    <property type="molecule type" value="Genomic_DNA"/>
</dbReference>
<protein>
    <submittedName>
        <fullName evidence="2">Uncharacterized protein</fullName>
    </submittedName>
</protein>
<reference evidence="3" key="1">
    <citation type="journal article" date="2017" name="Nat. Commun.">
        <title>The asparagus genome sheds light on the origin and evolution of a young Y chromosome.</title>
        <authorList>
            <person name="Harkess A."/>
            <person name="Zhou J."/>
            <person name="Xu C."/>
            <person name="Bowers J.E."/>
            <person name="Van der Hulst R."/>
            <person name="Ayyampalayam S."/>
            <person name="Mercati F."/>
            <person name="Riccardi P."/>
            <person name="McKain M.R."/>
            <person name="Kakrana A."/>
            <person name="Tang H."/>
            <person name="Ray J."/>
            <person name="Groenendijk J."/>
            <person name="Arikit S."/>
            <person name="Mathioni S.M."/>
            <person name="Nakano M."/>
            <person name="Shan H."/>
            <person name="Telgmann-Rauber A."/>
            <person name="Kanno A."/>
            <person name="Yue Z."/>
            <person name="Chen H."/>
            <person name="Li W."/>
            <person name="Chen Y."/>
            <person name="Xu X."/>
            <person name="Zhang Y."/>
            <person name="Luo S."/>
            <person name="Chen H."/>
            <person name="Gao J."/>
            <person name="Mao Z."/>
            <person name="Pires J.C."/>
            <person name="Luo M."/>
            <person name="Kudrna D."/>
            <person name="Wing R.A."/>
            <person name="Meyers B.C."/>
            <person name="Yi K."/>
            <person name="Kong H."/>
            <person name="Lavrijsen P."/>
            <person name="Sunseri F."/>
            <person name="Falavigna A."/>
            <person name="Ye Y."/>
            <person name="Leebens-Mack J.H."/>
            <person name="Chen G."/>
        </authorList>
    </citation>
    <scope>NUCLEOTIDE SEQUENCE [LARGE SCALE GENOMIC DNA]</scope>
    <source>
        <strain evidence="3">cv. DH0086</strain>
    </source>
</reference>
<evidence type="ECO:0000313" key="2">
    <source>
        <dbReference type="EMBL" id="ONK77682.1"/>
    </source>
</evidence>
<accession>A0A5P1FHV6</accession>
<dbReference type="Gramene" id="ONK77682">
    <property type="protein sequence ID" value="ONK77682"/>
    <property type="gene ID" value="A4U43_C02F9390"/>
</dbReference>
<feature type="compositionally biased region" description="Acidic residues" evidence="1">
    <location>
        <begin position="1"/>
        <end position="10"/>
    </location>
</feature>
<sequence>MLDAAQEEEAADRRQTSEAGMVRWSSGFERGAARRAATWPEGALQGRRAWFCYFLPARCGCVGCVGGEATVVGSVFFGAGERLPLVSGGASRAARTKIRQSSGAVVEVRAASLALLSSG</sequence>
<organism evidence="2 3">
    <name type="scientific">Asparagus officinalis</name>
    <name type="common">Garden asparagus</name>
    <dbReference type="NCBI Taxonomy" id="4686"/>
    <lineage>
        <taxon>Eukaryota</taxon>
        <taxon>Viridiplantae</taxon>
        <taxon>Streptophyta</taxon>
        <taxon>Embryophyta</taxon>
        <taxon>Tracheophyta</taxon>
        <taxon>Spermatophyta</taxon>
        <taxon>Magnoliopsida</taxon>
        <taxon>Liliopsida</taxon>
        <taxon>Asparagales</taxon>
        <taxon>Asparagaceae</taxon>
        <taxon>Asparagoideae</taxon>
        <taxon>Asparagus</taxon>
    </lineage>
</organism>
<evidence type="ECO:0000313" key="3">
    <source>
        <dbReference type="Proteomes" id="UP000243459"/>
    </source>
</evidence>
<name>A0A5P1FHV6_ASPOF</name>
<gene>
    <name evidence="2" type="ORF">A4U43_C02F9390</name>
</gene>